<accession>A0A284R4A0</accession>
<keyword evidence="1" id="KW-0812">Transmembrane</keyword>
<evidence type="ECO:0000256" key="1">
    <source>
        <dbReference type="SAM" id="Phobius"/>
    </source>
</evidence>
<reference evidence="3" key="1">
    <citation type="journal article" date="2017" name="Nat. Ecol. Evol.">
        <title>Genome expansion and lineage-specific genetic innovations in the forest pathogenic fungi Armillaria.</title>
        <authorList>
            <person name="Sipos G."/>
            <person name="Prasanna A.N."/>
            <person name="Walter M.C."/>
            <person name="O'Connor E."/>
            <person name="Balint B."/>
            <person name="Krizsan K."/>
            <person name="Kiss B."/>
            <person name="Hess J."/>
            <person name="Varga T."/>
            <person name="Slot J."/>
            <person name="Riley R."/>
            <person name="Boka B."/>
            <person name="Rigling D."/>
            <person name="Barry K."/>
            <person name="Lee J."/>
            <person name="Mihaltcheva S."/>
            <person name="LaButti K."/>
            <person name="Lipzen A."/>
            <person name="Waldron R."/>
            <person name="Moloney N.M."/>
            <person name="Sperisen C."/>
            <person name="Kredics L."/>
            <person name="Vagvoelgyi C."/>
            <person name="Patrignani A."/>
            <person name="Fitzpatrick D."/>
            <person name="Nagy I."/>
            <person name="Doyle S."/>
            <person name="Anderson J.B."/>
            <person name="Grigoriev I.V."/>
            <person name="Gueldener U."/>
            <person name="Muensterkoetter M."/>
            <person name="Nagy L.G."/>
        </authorList>
    </citation>
    <scope>NUCLEOTIDE SEQUENCE [LARGE SCALE GENOMIC DNA]</scope>
    <source>
        <strain evidence="3">C18/9</strain>
    </source>
</reference>
<keyword evidence="3" id="KW-1185">Reference proteome</keyword>
<dbReference type="Proteomes" id="UP000219338">
    <property type="component" value="Unassembled WGS sequence"/>
</dbReference>
<organism evidence="2 3">
    <name type="scientific">Armillaria ostoyae</name>
    <name type="common">Armillaria root rot fungus</name>
    <dbReference type="NCBI Taxonomy" id="47428"/>
    <lineage>
        <taxon>Eukaryota</taxon>
        <taxon>Fungi</taxon>
        <taxon>Dikarya</taxon>
        <taxon>Basidiomycota</taxon>
        <taxon>Agaricomycotina</taxon>
        <taxon>Agaricomycetes</taxon>
        <taxon>Agaricomycetidae</taxon>
        <taxon>Agaricales</taxon>
        <taxon>Marasmiineae</taxon>
        <taxon>Physalacriaceae</taxon>
        <taxon>Armillaria</taxon>
    </lineage>
</organism>
<sequence>MYRHHLTNSNDPLNCLSLSTGLLLVGFCLSVLAVRRNIKRPYWNSTSPQTSGRLVYVPRSISHSPRFAPVEGNFTPLMQSRTITVKFTLHFKSSTILESRKITP</sequence>
<proteinExistence type="predicted"/>
<keyword evidence="1" id="KW-0472">Membrane</keyword>
<keyword evidence="1" id="KW-1133">Transmembrane helix</keyword>
<protein>
    <submittedName>
        <fullName evidence="2">Uncharacterized protein</fullName>
    </submittedName>
</protein>
<dbReference type="EMBL" id="FUEG01000004">
    <property type="protein sequence ID" value="SJL03551.1"/>
    <property type="molecule type" value="Genomic_DNA"/>
</dbReference>
<evidence type="ECO:0000313" key="3">
    <source>
        <dbReference type="Proteomes" id="UP000219338"/>
    </source>
</evidence>
<evidence type="ECO:0000313" key="2">
    <source>
        <dbReference type="EMBL" id="SJL03551.1"/>
    </source>
</evidence>
<dbReference type="AlphaFoldDB" id="A0A284R4A0"/>
<feature type="transmembrane region" description="Helical" evidence="1">
    <location>
        <begin position="16"/>
        <end position="34"/>
    </location>
</feature>
<gene>
    <name evidence="2" type="ORF">ARMOST_06907</name>
</gene>
<name>A0A284R4A0_ARMOS</name>